<evidence type="ECO:0000313" key="8">
    <source>
        <dbReference type="EMBL" id="PFV02108.1"/>
    </source>
</evidence>
<dbReference type="Proteomes" id="UP000663613">
    <property type="component" value="Chromosome"/>
</dbReference>
<dbReference type="InterPro" id="IPR010093">
    <property type="entry name" value="SinI_DNA-bd"/>
</dbReference>
<dbReference type="Proteomes" id="UP001204643">
    <property type="component" value="Unassembled WGS sequence"/>
</dbReference>
<evidence type="ECO:0000313" key="2">
    <source>
        <dbReference type="EMBL" id="MCQ6286243.1"/>
    </source>
</evidence>
<gene>
    <name evidence="11" type="ORF">C1N66_08580</name>
    <name evidence="6" type="ORF">CN357_20490</name>
    <name evidence="5" type="ORF">CN475_05020</name>
    <name evidence="4" type="ORF">CN553_25590</name>
    <name evidence="9" type="ORF">COC69_07410</name>
    <name evidence="10" type="ORF">COI69_27580</name>
    <name evidence="7" type="ORF">COK05_10270</name>
    <name evidence="8" type="ORF">COK98_27735</name>
    <name evidence="3" type="ORF">CON36_18385</name>
    <name evidence="12" type="ORF">JTF64_17605</name>
    <name evidence="2" type="ORF">NPM19_16450</name>
</gene>
<reference evidence="14 17" key="1">
    <citation type="submission" date="2017-09" db="EMBL/GenBank/DDBJ databases">
        <title>Large-scale bioinformatics analysis of Bacillus genomes uncovers conserved roles of natural products in bacterial physiology.</title>
        <authorList>
            <consortium name="Agbiome Team Llc"/>
            <person name="Bleich R.M."/>
            <person name="Grubbs K.J."/>
            <person name="Santa Maria K.C."/>
            <person name="Allen S.E."/>
            <person name="Farag S."/>
            <person name="Shank E.A."/>
            <person name="Bowers A."/>
        </authorList>
    </citation>
    <scope>NUCLEOTIDE SEQUENCE [LARGE SCALE GENOMIC DNA]</scope>
    <source>
        <strain evidence="10 19">AFS029792</strain>
        <strain evidence="9 17">AFS041711</strain>
        <strain evidence="8 20">AFS060282</strain>
        <strain evidence="7 18">AFS070861</strain>
        <strain evidence="3 14">AFS092789</strain>
    </source>
</reference>
<dbReference type="EMBL" id="NVMX01000027">
    <property type="protein sequence ID" value="PDZ97370.1"/>
    <property type="molecule type" value="Genomic_DNA"/>
</dbReference>
<accession>A0A0G8FEV0</accession>
<dbReference type="NCBIfam" id="TIGR01764">
    <property type="entry name" value="excise"/>
    <property type="match status" value="1"/>
</dbReference>
<evidence type="ECO:0000313" key="5">
    <source>
        <dbReference type="EMBL" id="PEQ91209.1"/>
    </source>
</evidence>
<evidence type="ECO:0000313" key="9">
    <source>
        <dbReference type="EMBL" id="PGS81067.1"/>
    </source>
</evidence>
<evidence type="ECO:0000313" key="21">
    <source>
        <dbReference type="Proteomes" id="UP000464780"/>
    </source>
</evidence>
<evidence type="ECO:0000313" key="16">
    <source>
        <dbReference type="Proteomes" id="UP000220691"/>
    </source>
</evidence>
<dbReference type="Proteomes" id="UP000220210">
    <property type="component" value="Unassembled WGS sequence"/>
</dbReference>
<protein>
    <submittedName>
        <fullName evidence="2">Helix-turn-helix domain-containing protein</fullName>
    </submittedName>
</protein>
<dbReference type="Pfam" id="PF12728">
    <property type="entry name" value="HTH_17"/>
    <property type="match status" value="1"/>
</dbReference>
<dbReference type="EMBL" id="CP070339">
    <property type="protein sequence ID" value="QRY13869.1"/>
    <property type="molecule type" value="Genomic_DNA"/>
</dbReference>
<dbReference type="Proteomes" id="UP000219922">
    <property type="component" value="Unassembled WGS sequence"/>
</dbReference>
<dbReference type="GO" id="GO:0003677">
    <property type="term" value="F:DNA binding"/>
    <property type="evidence" value="ECO:0007669"/>
    <property type="project" value="InterPro"/>
</dbReference>
<evidence type="ECO:0000313" key="17">
    <source>
        <dbReference type="Proteomes" id="UP000224203"/>
    </source>
</evidence>
<reference evidence="13 15" key="2">
    <citation type="submission" date="2017-09" db="EMBL/GenBank/DDBJ databases">
        <title>Large-scale bioinformatics analysis of Bacillus genomes uncovers conserved roles of natural products in bacterial physiology.</title>
        <authorList>
            <consortium name="Agbiome Team Llc"/>
            <person name="Bleich R.M."/>
            <person name="Kirk G.J."/>
            <person name="Santa Maria K.C."/>
            <person name="Allen S.E."/>
            <person name="Farag S."/>
            <person name="Shank E.A."/>
            <person name="Bowers A."/>
        </authorList>
    </citation>
    <scope>NUCLEOTIDE SEQUENCE [LARGE SCALE GENOMIC DNA]</scope>
    <source>
        <strain evidence="5 13">AFS006334</strain>
        <strain evidence="6 15">AFS020204</strain>
        <strain evidence="4 16">AFS027647</strain>
    </source>
</reference>
<evidence type="ECO:0000313" key="6">
    <source>
        <dbReference type="EMBL" id="PFF47008.1"/>
    </source>
</evidence>
<dbReference type="EMBL" id="NUAN01000190">
    <property type="protein sequence ID" value="PEN86404.1"/>
    <property type="molecule type" value="Genomic_DNA"/>
</dbReference>
<evidence type="ECO:0000313" key="10">
    <source>
        <dbReference type="EMBL" id="PHG75652.1"/>
    </source>
</evidence>
<dbReference type="EMBL" id="NVDQ01000042">
    <property type="protein sequence ID" value="PFV02108.1"/>
    <property type="molecule type" value="Genomic_DNA"/>
</dbReference>
<evidence type="ECO:0000313" key="18">
    <source>
        <dbReference type="Proteomes" id="UP000224386"/>
    </source>
</evidence>
<evidence type="ECO:0000313" key="7">
    <source>
        <dbReference type="EMBL" id="PFQ46974.1"/>
    </source>
</evidence>
<dbReference type="EMBL" id="NVAP01000023">
    <property type="protein sequence ID" value="PFQ46974.1"/>
    <property type="molecule type" value="Genomic_DNA"/>
</dbReference>
<evidence type="ECO:0000313" key="19">
    <source>
        <dbReference type="Proteomes" id="UP000225135"/>
    </source>
</evidence>
<dbReference type="EMBL" id="NULI01000039">
    <property type="protein sequence ID" value="PGS81067.1"/>
    <property type="molecule type" value="Genomic_DNA"/>
</dbReference>
<dbReference type="Proteomes" id="UP000225135">
    <property type="component" value="Unassembled WGS sequence"/>
</dbReference>
<feature type="domain" description="Helix-turn-helix" evidence="1">
    <location>
        <begin position="5"/>
        <end position="53"/>
    </location>
</feature>
<dbReference type="Proteomes" id="UP000219869">
    <property type="component" value="Unassembled WGS sequence"/>
</dbReference>
<dbReference type="SMR" id="A0A0G8FEV0"/>
<dbReference type="GeneID" id="67464935"/>
<sequence>MNALYITVEETAEYLNLPKSYIEELIQQKKIRALFDGEQYLVNKEQFNTHLEQMEKYKQLVEEILNEPIPEDMDVKDED</sequence>
<reference evidence="12 22" key="4">
    <citation type="submission" date="2021-02" db="EMBL/GenBank/DDBJ databases">
        <title>Bacillus cereus VKM B-370.</title>
        <authorList>
            <person name="Kazantseva O.A."/>
            <person name="Piligrimova E.G."/>
            <person name="Buzikov R.M."/>
            <person name="Shadrin A.M."/>
        </authorList>
    </citation>
    <scope>NUCLEOTIDE SEQUENCE [LARGE SCALE GENOMIC DNA]</scope>
    <source>
        <strain evidence="12 22">VKM B-370</strain>
    </source>
</reference>
<evidence type="ECO:0000313" key="11">
    <source>
        <dbReference type="EMBL" id="QHV43205.2"/>
    </source>
</evidence>
<evidence type="ECO:0000313" key="22">
    <source>
        <dbReference type="Proteomes" id="UP000663613"/>
    </source>
</evidence>
<evidence type="ECO:0000313" key="15">
    <source>
        <dbReference type="Proteomes" id="UP000220210"/>
    </source>
</evidence>
<organism evidence="7 18">
    <name type="scientific">Bacillus cereus</name>
    <dbReference type="NCBI Taxonomy" id="1396"/>
    <lineage>
        <taxon>Bacteria</taxon>
        <taxon>Bacillati</taxon>
        <taxon>Bacillota</taxon>
        <taxon>Bacilli</taxon>
        <taxon>Bacillales</taxon>
        <taxon>Bacillaceae</taxon>
        <taxon>Bacillus</taxon>
        <taxon>Bacillus cereus group</taxon>
    </lineage>
</organism>
<dbReference type="Proteomes" id="UP000224386">
    <property type="component" value="Unassembled WGS sequence"/>
</dbReference>
<dbReference type="Proteomes" id="UP000226257">
    <property type="component" value="Unassembled WGS sequence"/>
</dbReference>
<dbReference type="EMBL" id="NTSO01000012">
    <property type="protein sequence ID" value="PFF47008.1"/>
    <property type="molecule type" value="Genomic_DNA"/>
</dbReference>
<dbReference type="EMBL" id="NUUR01000110">
    <property type="protein sequence ID" value="PHG75652.1"/>
    <property type="molecule type" value="Genomic_DNA"/>
</dbReference>
<dbReference type="EMBL" id="JANHEB010000021">
    <property type="protein sequence ID" value="MCQ6286243.1"/>
    <property type="molecule type" value="Genomic_DNA"/>
</dbReference>
<dbReference type="EMBL" id="CP028009">
    <property type="protein sequence ID" value="QHV43205.2"/>
    <property type="molecule type" value="Genomic_DNA"/>
</dbReference>
<dbReference type="RefSeq" id="WP_001998970.1">
    <property type="nucleotide sequence ID" value="NZ_CAKJVR010000010.1"/>
</dbReference>
<evidence type="ECO:0000313" key="14">
    <source>
        <dbReference type="Proteomes" id="UP000219922"/>
    </source>
</evidence>
<dbReference type="InterPro" id="IPR041657">
    <property type="entry name" value="HTH_17"/>
</dbReference>
<evidence type="ECO:0000313" key="13">
    <source>
        <dbReference type="Proteomes" id="UP000219869"/>
    </source>
</evidence>
<dbReference type="Proteomes" id="UP000464780">
    <property type="component" value="Chromosome"/>
</dbReference>
<evidence type="ECO:0000313" key="3">
    <source>
        <dbReference type="EMBL" id="PDZ97370.1"/>
    </source>
</evidence>
<evidence type="ECO:0000259" key="1">
    <source>
        <dbReference type="Pfam" id="PF12728"/>
    </source>
</evidence>
<dbReference type="EMBL" id="NTXW01000007">
    <property type="protein sequence ID" value="PEQ91209.1"/>
    <property type="molecule type" value="Genomic_DNA"/>
</dbReference>
<evidence type="ECO:0000313" key="12">
    <source>
        <dbReference type="EMBL" id="QRY13869.1"/>
    </source>
</evidence>
<dbReference type="AlphaFoldDB" id="A0A0G8FEV0"/>
<reference evidence="11 21" key="3">
    <citation type="submission" date="2018-03" db="EMBL/GenBank/DDBJ databases">
        <title>The complete genome of bacterial strain SGAir0260.</title>
        <authorList>
            <person name="Schuster S.C."/>
        </authorList>
    </citation>
    <scope>NUCLEOTIDE SEQUENCE [LARGE SCALE GENOMIC DNA]</scope>
    <source>
        <strain evidence="11 21">SGAir0260</strain>
    </source>
</reference>
<name>A0A0G8FEV0_BACCE</name>
<evidence type="ECO:0000313" key="20">
    <source>
        <dbReference type="Proteomes" id="UP000226257"/>
    </source>
</evidence>
<proteinExistence type="predicted"/>
<dbReference type="Proteomes" id="UP000224203">
    <property type="component" value="Unassembled WGS sequence"/>
</dbReference>
<dbReference type="Proteomes" id="UP000220691">
    <property type="component" value="Unassembled WGS sequence"/>
</dbReference>
<evidence type="ECO:0000313" key="4">
    <source>
        <dbReference type="EMBL" id="PEN86404.1"/>
    </source>
</evidence>
<reference evidence="2" key="5">
    <citation type="submission" date="2022-07" db="EMBL/GenBank/DDBJ databases">
        <title>Identification and characterization of Bacillus thuringiensis and other Bacillus cereus group isolates from spinach by whole genome sequencing.</title>
        <authorList>
            <person name="Zao X."/>
            <person name="Zervas A."/>
            <person name="Hendriks M."/>
            <person name="Rajkovic A."/>
            <person name="Van Overbeek L."/>
            <person name="Hendriksen N.B."/>
            <person name="Uyttendaele M."/>
        </authorList>
    </citation>
    <scope>NUCLEOTIDE SEQUENCE</scope>
    <source>
        <strain evidence="2">781001F-1</strain>
    </source>
</reference>